<evidence type="ECO:0000313" key="2">
    <source>
        <dbReference type="Proteomes" id="UP000318384"/>
    </source>
</evidence>
<gene>
    <name evidence="1" type="ORF">V202x_47080</name>
</gene>
<name>A0A517X1B5_9PLAN</name>
<dbReference type="RefSeq" id="WP_145179105.1">
    <property type="nucleotide sequence ID" value="NZ_CP037422.1"/>
</dbReference>
<evidence type="ECO:0000313" key="1">
    <source>
        <dbReference type="EMBL" id="QDU11289.1"/>
    </source>
</evidence>
<keyword evidence="2" id="KW-1185">Reference proteome</keyword>
<protein>
    <submittedName>
        <fullName evidence="1">Uncharacterized protein</fullName>
    </submittedName>
</protein>
<dbReference type="EMBL" id="CP037422">
    <property type="protein sequence ID" value="QDU11289.1"/>
    <property type="molecule type" value="Genomic_DNA"/>
</dbReference>
<proteinExistence type="predicted"/>
<accession>A0A517X1B5</accession>
<organism evidence="1 2">
    <name type="scientific">Gimesia aquarii</name>
    <dbReference type="NCBI Taxonomy" id="2527964"/>
    <lineage>
        <taxon>Bacteria</taxon>
        <taxon>Pseudomonadati</taxon>
        <taxon>Planctomycetota</taxon>
        <taxon>Planctomycetia</taxon>
        <taxon>Planctomycetales</taxon>
        <taxon>Planctomycetaceae</taxon>
        <taxon>Gimesia</taxon>
    </lineage>
</organism>
<dbReference type="Proteomes" id="UP000318384">
    <property type="component" value="Chromosome"/>
</dbReference>
<dbReference type="AlphaFoldDB" id="A0A517X1B5"/>
<reference evidence="1 2" key="1">
    <citation type="submission" date="2019-03" db="EMBL/GenBank/DDBJ databases">
        <title>Deep-cultivation of Planctomycetes and their phenomic and genomic characterization uncovers novel biology.</title>
        <authorList>
            <person name="Wiegand S."/>
            <person name="Jogler M."/>
            <person name="Boedeker C."/>
            <person name="Pinto D."/>
            <person name="Vollmers J."/>
            <person name="Rivas-Marin E."/>
            <person name="Kohn T."/>
            <person name="Peeters S.H."/>
            <person name="Heuer A."/>
            <person name="Rast P."/>
            <person name="Oberbeckmann S."/>
            <person name="Bunk B."/>
            <person name="Jeske O."/>
            <person name="Meyerdierks A."/>
            <person name="Storesund J.E."/>
            <person name="Kallscheuer N."/>
            <person name="Luecker S."/>
            <person name="Lage O.M."/>
            <person name="Pohl T."/>
            <person name="Merkel B.J."/>
            <person name="Hornburger P."/>
            <person name="Mueller R.-W."/>
            <person name="Bruemmer F."/>
            <person name="Labrenz M."/>
            <person name="Spormann A.M."/>
            <person name="Op den Camp H."/>
            <person name="Overmann J."/>
            <person name="Amann R."/>
            <person name="Jetten M.S.M."/>
            <person name="Mascher T."/>
            <person name="Medema M.H."/>
            <person name="Devos D.P."/>
            <person name="Kaster A.-K."/>
            <person name="Ovreas L."/>
            <person name="Rohde M."/>
            <person name="Galperin M.Y."/>
            <person name="Jogler C."/>
        </authorList>
    </citation>
    <scope>NUCLEOTIDE SEQUENCE [LARGE SCALE GENOMIC DNA]</scope>
    <source>
        <strain evidence="1 2">V202</strain>
    </source>
</reference>
<sequence length="158" mass="17760">MLIEDVFSLTPGTRIIARQRDSGLIIDQHGGFEYRVRVGDVAVIRHVGIDQGLNPYISFVLESDTDQREVRERPLAISKHFIFVGDEVADCDRFNATALCPICHLESAIYSQKEWTCSNGCDLNEYRYCKRCGTLFRGLSGKFCSTLCKDSAKSVQDA</sequence>